<organism evidence="2 3">
    <name type="scientific">Nitrosomonas nitrosa</name>
    <dbReference type="NCBI Taxonomy" id="52442"/>
    <lineage>
        <taxon>Bacteria</taxon>
        <taxon>Pseudomonadati</taxon>
        <taxon>Pseudomonadota</taxon>
        <taxon>Betaproteobacteria</taxon>
        <taxon>Nitrosomonadales</taxon>
        <taxon>Nitrosomonadaceae</taxon>
        <taxon>Nitrosomonas</taxon>
    </lineage>
</organism>
<dbReference type="AlphaFoldDB" id="A0A8H9DBM8"/>
<name>A0A8H9DBM8_9PROT</name>
<proteinExistence type="predicted"/>
<sequence length="53" mass="5850">MDGQAAFEKNGAAIDGRKTMLPDQRRRHTHLPAMVTRAKRTTPSSATAARRSE</sequence>
<feature type="compositionally biased region" description="Basic and acidic residues" evidence="1">
    <location>
        <begin position="15"/>
        <end position="24"/>
    </location>
</feature>
<dbReference type="Proteomes" id="UP000601736">
    <property type="component" value="Unassembled WGS sequence"/>
</dbReference>
<feature type="region of interest" description="Disordered" evidence="1">
    <location>
        <begin position="1"/>
        <end position="53"/>
    </location>
</feature>
<evidence type="ECO:0000313" key="2">
    <source>
        <dbReference type="EMBL" id="CAE6507795.1"/>
    </source>
</evidence>
<gene>
    <name evidence="2" type="ORF">NMYAN_270010</name>
</gene>
<evidence type="ECO:0000313" key="3">
    <source>
        <dbReference type="Proteomes" id="UP000601736"/>
    </source>
</evidence>
<comment type="caution">
    <text evidence="2">The sequence shown here is derived from an EMBL/GenBank/DDBJ whole genome shotgun (WGS) entry which is preliminary data.</text>
</comment>
<protein>
    <submittedName>
        <fullName evidence="2">Uncharacterized protein</fullName>
    </submittedName>
</protein>
<accession>A0A8H9DBM8</accession>
<reference evidence="2" key="1">
    <citation type="submission" date="2021-02" db="EMBL/GenBank/DDBJ databases">
        <authorList>
            <person name="Han P."/>
        </authorList>
    </citation>
    <scope>NUCLEOTIDE SEQUENCE</scope>
    <source>
        <strain evidence="2">Nitrosomonas nitrosa 18-3D</strain>
    </source>
</reference>
<evidence type="ECO:0000256" key="1">
    <source>
        <dbReference type="SAM" id="MobiDB-lite"/>
    </source>
</evidence>
<dbReference type="EMBL" id="CAJNAP010000020">
    <property type="protein sequence ID" value="CAE6507795.1"/>
    <property type="molecule type" value="Genomic_DNA"/>
</dbReference>